<evidence type="ECO:0000256" key="8">
    <source>
        <dbReference type="ARBA" id="ARBA00022898"/>
    </source>
</evidence>
<name>A0A2N8KLF7_9BURK</name>
<evidence type="ECO:0000259" key="13">
    <source>
        <dbReference type="Pfam" id="PF00155"/>
    </source>
</evidence>
<evidence type="ECO:0000256" key="12">
    <source>
        <dbReference type="RuleBase" id="RU003693"/>
    </source>
</evidence>
<evidence type="ECO:0000256" key="3">
    <source>
        <dbReference type="ARBA" id="ARBA00010008"/>
    </source>
</evidence>
<dbReference type="Pfam" id="PF00155">
    <property type="entry name" value="Aminotran_1_2"/>
    <property type="match status" value="1"/>
</dbReference>
<comment type="caution">
    <text evidence="14">The sequence shown here is derived from an EMBL/GenBank/DDBJ whole genome shotgun (WGS) entry which is preliminary data.</text>
</comment>
<dbReference type="EC" id="2.3.1.47" evidence="5"/>
<dbReference type="GO" id="GO:0008710">
    <property type="term" value="F:8-amino-7-oxononanoate synthase activity"/>
    <property type="evidence" value="ECO:0007669"/>
    <property type="project" value="UniProtKB-EC"/>
</dbReference>
<dbReference type="GO" id="GO:0030170">
    <property type="term" value="F:pyridoxal phosphate binding"/>
    <property type="evidence" value="ECO:0007669"/>
    <property type="project" value="InterPro"/>
</dbReference>
<dbReference type="InterPro" id="IPR004839">
    <property type="entry name" value="Aminotransferase_I/II_large"/>
</dbReference>
<evidence type="ECO:0000256" key="7">
    <source>
        <dbReference type="ARBA" id="ARBA00022756"/>
    </source>
</evidence>
<comment type="pathway">
    <text evidence="2">Cofactor biosynthesis; biotin biosynthesis.</text>
</comment>
<dbReference type="InterPro" id="IPR001917">
    <property type="entry name" value="Aminotrans_II_pyridoxalP_BS"/>
</dbReference>
<dbReference type="Proteomes" id="UP000235994">
    <property type="component" value="Unassembled WGS sequence"/>
</dbReference>
<protein>
    <recommendedName>
        <fullName evidence="5">8-amino-7-oxononanoate synthase</fullName>
        <ecNumber evidence="5">2.3.1.47</ecNumber>
    </recommendedName>
    <alternativeName>
        <fullName evidence="9">7-keto-8-amino-pelargonic acid synthase</fullName>
    </alternativeName>
    <alternativeName>
        <fullName evidence="10">8-amino-7-ketopelargonate synthase</fullName>
    </alternativeName>
</protein>
<dbReference type="Gene3D" id="3.90.1150.10">
    <property type="entry name" value="Aspartate Aminotransferase, domain 1"/>
    <property type="match status" value="1"/>
</dbReference>
<feature type="domain" description="Aminotransferase class I/classII large" evidence="13">
    <location>
        <begin position="41"/>
        <end position="388"/>
    </location>
</feature>
<evidence type="ECO:0000256" key="1">
    <source>
        <dbReference type="ARBA" id="ARBA00001933"/>
    </source>
</evidence>
<sequence length="395" mass="41447">MSKLDTLFFSELARAETRQVRRRLRTAGAAAPGHLLLGGAPMLNFSSNDYLGLARHPLLVERAREWAARHGAGAQASRLVCGNLDLHEQVEAKLARLKGTEAALLLASGWQANAAVLPALLRAAAGRGEVELYADKLNHASLHHGCQAAGVRQIRFRHNDLAHLESLLAARAANPADKPVTRFIVTESVFSMDGDRTDVARLADLADRYDAFVYLDEAHATGVLGPNGMGLAGLAPGRIDLAMGTFSKALGGFGAYVAGSRALCDYLVNACSGFIYTTALPPAVLGAMDAALDLVPTLDAERARLAAAGDHLRASLQALGLDTGDSSTQIVPAIVGDAARALRMASALEQRGLLAVAIRPPTVPAGTSRLRVTLSAAHRDADVARLIDGFAAVLA</sequence>
<dbReference type="PANTHER" id="PTHR13693">
    <property type="entry name" value="CLASS II AMINOTRANSFERASE/8-AMINO-7-OXONONANOATE SYNTHASE"/>
    <property type="match status" value="1"/>
</dbReference>
<dbReference type="PROSITE" id="PS00599">
    <property type="entry name" value="AA_TRANSFER_CLASS_2"/>
    <property type="match status" value="1"/>
</dbReference>
<keyword evidence="8 12" id="KW-0663">Pyridoxal phosphate</keyword>
<keyword evidence="7" id="KW-0093">Biotin biosynthesis</keyword>
<evidence type="ECO:0000256" key="2">
    <source>
        <dbReference type="ARBA" id="ARBA00004746"/>
    </source>
</evidence>
<comment type="subunit">
    <text evidence="4">Homodimer.</text>
</comment>
<evidence type="ECO:0000256" key="9">
    <source>
        <dbReference type="ARBA" id="ARBA00032610"/>
    </source>
</evidence>
<dbReference type="InterPro" id="IPR015424">
    <property type="entry name" value="PyrdxlP-dep_Trfase"/>
</dbReference>
<dbReference type="Gene3D" id="3.40.640.10">
    <property type="entry name" value="Type I PLP-dependent aspartate aminotransferase-like (Major domain)"/>
    <property type="match status" value="1"/>
</dbReference>
<accession>A0A2N8KLF7</accession>
<evidence type="ECO:0000313" key="14">
    <source>
        <dbReference type="EMBL" id="PND34280.1"/>
    </source>
</evidence>
<keyword evidence="15" id="KW-1185">Reference proteome</keyword>
<comment type="cofactor">
    <cofactor evidence="1 12">
        <name>pyridoxal 5'-phosphate</name>
        <dbReference type="ChEBI" id="CHEBI:597326"/>
    </cofactor>
</comment>
<evidence type="ECO:0000313" key="15">
    <source>
        <dbReference type="Proteomes" id="UP000235994"/>
    </source>
</evidence>
<dbReference type="GO" id="GO:0009102">
    <property type="term" value="P:biotin biosynthetic process"/>
    <property type="evidence" value="ECO:0007669"/>
    <property type="project" value="UniProtKB-KW"/>
</dbReference>
<dbReference type="PANTHER" id="PTHR13693:SF100">
    <property type="entry name" value="8-AMINO-7-OXONONANOATE SYNTHASE"/>
    <property type="match status" value="1"/>
</dbReference>
<dbReference type="SUPFAM" id="SSF53383">
    <property type="entry name" value="PLP-dependent transferases"/>
    <property type="match status" value="1"/>
</dbReference>
<dbReference type="InterPro" id="IPR015422">
    <property type="entry name" value="PyrdxlP-dep_Trfase_small"/>
</dbReference>
<dbReference type="CDD" id="cd06454">
    <property type="entry name" value="KBL_like"/>
    <property type="match status" value="1"/>
</dbReference>
<dbReference type="RefSeq" id="WP_102772349.1">
    <property type="nucleotide sequence ID" value="NZ_POQS01000002.1"/>
</dbReference>
<evidence type="ECO:0000256" key="5">
    <source>
        <dbReference type="ARBA" id="ARBA00013187"/>
    </source>
</evidence>
<evidence type="ECO:0000256" key="11">
    <source>
        <dbReference type="ARBA" id="ARBA00047715"/>
    </source>
</evidence>
<dbReference type="AlphaFoldDB" id="A0A2N8KLF7"/>
<comment type="catalytic activity">
    <reaction evidence="11">
        <text>6-carboxyhexanoyl-[ACP] + L-alanine + H(+) = (8S)-8-amino-7-oxononanoate + holo-[ACP] + CO2</text>
        <dbReference type="Rhea" id="RHEA:42288"/>
        <dbReference type="Rhea" id="RHEA-COMP:9685"/>
        <dbReference type="Rhea" id="RHEA-COMP:9955"/>
        <dbReference type="ChEBI" id="CHEBI:15378"/>
        <dbReference type="ChEBI" id="CHEBI:16526"/>
        <dbReference type="ChEBI" id="CHEBI:57972"/>
        <dbReference type="ChEBI" id="CHEBI:64479"/>
        <dbReference type="ChEBI" id="CHEBI:78846"/>
        <dbReference type="ChEBI" id="CHEBI:149468"/>
        <dbReference type="EC" id="2.3.1.47"/>
    </reaction>
</comment>
<dbReference type="InterPro" id="IPR050087">
    <property type="entry name" value="AON_synthase_class-II"/>
</dbReference>
<proteinExistence type="inferred from homology"/>
<evidence type="ECO:0000256" key="10">
    <source>
        <dbReference type="ARBA" id="ARBA00033381"/>
    </source>
</evidence>
<dbReference type="InterPro" id="IPR015421">
    <property type="entry name" value="PyrdxlP-dep_Trfase_major"/>
</dbReference>
<comment type="similarity">
    <text evidence="3">Belongs to the class-II pyridoxal-phosphate-dependent aminotransferase family. BioF subfamily.</text>
</comment>
<reference evidence="14 15" key="1">
    <citation type="submission" date="2018-01" db="EMBL/GenBank/DDBJ databases">
        <title>The draft genome of an aniline degradation strain ANB-1.</title>
        <authorList>
            <person name="Zhang L."/>
            <person name="Jiang J."/>
        </authorList>
    </citation>
    <scope>NUCLEOTIDE SEQUENCE [LARGE SCALE GENOMIC DNA]</scope>
    <source>
        <strain evidence="14 15">ANB-1</strain>
    </source>
</reference>
<evidence type="ECO:0000256" key="4">
    <source>
        <dbReference type="ARBA" id="ARBA00011738"/>
    </source>
</evidence>
<keyword evidence="6" id="KW-0808">Transferase</keyword>
<gene>
    <name evidence="14" type="ORF">C1I89_08570</name>
</gene>
<organism evidence="14 15">
    <name type="scientific">Achromobacter pulmonis</name>
    <dbReference type="NCBI Taxonomy" id="1389932"/>
    <lineage>
        <taxon>Bacteria</taxon>
        <taxon>Pseudomonadati</taxon>
        <taxon>Pseudomonadota</taxon>
        <taxon>Betaproteobacteria</taxon>
        <taxon>Burkholderiales</taxon>
        <taxon>Alcaligenaceae</taxon>
        <taxon>Achromobacter</taxon>
    </lineage>
</organism>
<evidence type="ECO:0000256" key="6">
    <source>
        <dbReference type="ARBA" id="ARBA00022679"/>
    </source>
</evidence>
<dbReference type="EMBL" id="POQS01000002">
    <property type="protein sequence ID" value="PND34280.1"/>
    <property type="molecule type" value="Genomic_DNA"/>
</dbReference>